<accession>A0A0F9JEY8</accession>
<dbReference type="Gene3D" id="2.30.30.290">
    <property type="entry name" value="YopX-like domains"/>
    <property type="match status" value="1"/>
</dbReference>
<feature type="domain" description="YopX protein" evidence="1">
    <location>
        <begin position="43"/>
        <end position="132"/>
    </location>
</feature>
<comment type="caution">
    <text evidence="2">The sequence shown here is derived from an EMBL/GenBank/DDBJ whole genome shotgun (WGS) entry which is preliminary data.</text>
</comment>
<dbReference type="InterPro" id="IPR019096">
    <property type="entry name" value="YopX_protein"/>
</dbReference>
<protein>
    <recommendedName>
        <fullName evidence="1">YopX protein domain-containing protein</fullName>
    </recommendedName>
</protein>
<sequence>MSSPRTYRGIRVDNGEWVKGFLAAPDQIMTWDEELGVGSMIQVHPESVGQYTGLKDKNRTEEFPEGQPIYEGDVVDADANSQGLPGVVVWAEKYNGWALKIISGHYKGHVISFSGELVVVTHNIHTTPELLEDK</sequence>
<dbReference type="SUPFAM" id="SSF159006">
    <property type="entry name" value="YopX-like"/>
    <property type="match status" value="1"/>
</dbReference>
<dbReference type="EMBL" id="LAZR01016465">
    <property type="protein sequence ID" value="KKM04381.1"/>
    <property type="molecule type" value="Genomic_DNA"/>
</dbReference>
<gene>
    <name evidence="2" type="ORF">LCGC14_1764820</name>
</gene>
<proteinExistence type="predicted"/>
<dbReference type="AlphaFoldDB" id="A0A0F9JEY8"/>
<dbReference type="InterPro" id="IPR023385">
    <property type="entry name" value="YopX-like_C"/>
</dbReference>
<name>A0A0F9JEY8_9ZZZZ</name>
<reference evidence="2" key="1">
    <citation type="journal article" date="2015" name="Nature">
        <title>Complex archaea that bridge the gap between prokaryotes and eukaryotes.</title>
        <authorList>
            <person name="Spang A."/>
            <person name="Saw J.H."/>
            <person name="Jorgensen S.L."/>
            <person name="Zaremba-Niedzwiedzka K."/>
            <person name="Martijn J."/>
            <person name="Lind A.E."/>
            <person name="van Eijk R."/>
            <person name="Schleper C."/>
            <person name="Guy L."/>
            <person name="Ettema T.J."/>
        </authorList>
    </citation>
    <scope>NUCLEOTIDE SEQUENCE</scope>
</reference>
<dbReference type="Pfam" id="PF09643">
    <property type="entry name" value="YopX"/>
    <property type="match status" value="1"/>
</dbReference>
<evidence type="ECO:0000313" key="2">
    <source>
        <dbReference type="EMBL" id="KKM04381.1"/>
    </source>
</evidence>
<evidence type="ECO:0000259" key="1">
    <source>
        <dbReference type="Pfam" id="PF09643"/>
    </source>
</evidence>
<organism evidence="2">
    <name type="scientific">marine sediment metagenome</name>
    <dbReference type="NCBI Taxonomy" id="412755"/>
    <lineage>
        <taxon>unclassified sequences</taxon>
        <taxon>metagenomes</taxon>
        <taxon>ecological metagenomes</taxon>
    </lineage>
</organism>